<reference evidence="2" key="2">
    <citation type="submission" date="2023-10" db="EMBL/GenBank/DDBJ databases">
        <authorList>
            <person name="Choi B."/>
        </authorList>
    </citation>
    <scope>NUCLEOTIDE SEQUENCE</scope>
    <source>
        <strain evidence="2">UMB0763</strain>
    </source>
</reference>
<dbReference type="Pfam" id="PF09819">
    <property type="entry name" value="ABC_cobalt"/>
    <property type="match status" value="1"/>
</dbReference>
<name>A0AAF1BVQ4_9CORY</name>
<dbReference type="InterPro" id="IPR017195">
    <property type="entry name" value="ABC_thiamin-permease_prd"/>
</dbReference>
<proteinExistence type="predicted"/>
<evidence type="ECO:0000313" key="2">
    <source>
        <dbReference type="EMBL" id="WOT01071.1"/>
    </source>
</evidence>
<reference evidence="2" key="1">
    <citation type="submission" date="2017-12" db="EMBL/GenBank/DDBJ databases">
        <authorList>
            <person name="Thomas-White K."/>
            <person name="Wolfe A.J."/>
        </authorList>
    </citation>
    <scope>NUCLEOTIDE SEQUENCE</scope>
    <source>
        <strain evidence="2">UMB0763</strain>
    </source>
</reference>
<dbReference type="PIRSF" id="PIRSF037394">
    <property type="entry name" value="ABC_thiamine-permease_YkoE_prd"/>
    <property type="match status" value="1"/>
</dbReference>
<keyword evidence="1" id="KW-1133">Transmembrane helix</keyword>
<dbReference type="AlphaFoldDB" id="A0AAF1BVQ4"/>
<protein>
    <submittedName>
        <fullName evidence="2">ECF transporter S component</fullName>
    </submittedName>
</protein>
<dbReference type="EMBL" id="CP136958">
    <property type="protein sequence ID" value="WOT01071.1"/>
    <property type="molecule type" value="Genomic_DNA"/>
</dbReference>
<evidence type="ECO:0000256" key="1">
    <source>
        <dbReference type="SAM" id="Phobius"/>
    </source>
</evidence>
<organism evidence="2 3">
    <name type="scientific">Corynebacterium pyruviciproducens</name>
    <dbReference type="NCBI Taxonomy" id="598660"/>
    <lineage>
        <taxon>Bacteria</taxon>
        <taxon>Bacillati</taxon>
        <taxon>Actinomycetota</taxon>
        <taxon>Actinomycetes</taxon>
        <taxon>Mycobacteriales</taxon>
        <taxon>Corynebacteriaceae</taxon>
        <taxon>Corynebacterium</taxon>
    </lineage>
</organism>
<feature type="transmembrane region" description="Helical" evidence="1">
    <location>
        <begin position="72"/>
        <end position="89"/>
    </location>
</feature>
<feature type="transmembrane region" description="Helical" evidence="1">
    <location>
        <begin position="96"/>
        <end position="115"/>
    </location>
</feature>
<feature type="transmembrane region" description="Helical" evidence="1">
    <location>
        <begin position="144"/>
        <end position="163"/>
    </location>
</feature>
<dbReference type="KEGG" id="cpyr:CYJ47_07120"/>
<feature type="transmembrane region" description="Helical" evidence="1">
    <location>
        <begin position="175"/>
        <end position="197"/>
    </location>
</feature>
<evidence type="ECO:0000313" key="3">
    <source>
        <dbReference type="Proteomes" id="UP000234560"/>
    </source>
</evidence>
<sequence>MSKPVTPAQTTQVVRTTGATARKAKTSLRWRGIDIITAAVLAVACGLIFWLWNMVGYVGFTALDTLTPGFGGLVAGMWFLGGTLGGLIIRKPGAALFVELIAACVSAVLGSQWGVSTLYSGIAQGLGAELIFAAFGYKKFGPQIAALAGAVSGLGAFCLELFTSANLAKSLEFNMIYLVCLLISGAVLAGIIGHLLVKALAQTGALDRFAAGRAQAK</sequence>
<keyword evidence="1" id="KW-0812">Transmembrane</keyword>
<gene>
    <name evidence="2" type="ORF">CYJ47_07120</name>
</gene>
<dbReference type="Proteomes" id="UP000234560">
    <property type="component" value="Chromosome"/>
</dbReference>
<accession>A0AAF1BVQ4</accession>
<dbReference type="RefSeq" id="WP_101677978.1">
    <property type="nucleotide sequence ID" value="NZ_CAMYCO010000004.1"/>
</dbReference>
<feature type="transmembrane region" description="Helical" evidence="1">
    <location>
        <begin position="32"/>
        <end position="52"/>
    </location>
</feature>
<keyword evidence="1" id="KW-0472">Membrane</keyword>